<feature type="chain" id="PRO_5020599812" evidence="4">
    <location>
        <begin position="24"/>
        <end position="395"/>
    </location>
</feature>
<proteinExistence type="inferred from homology"/>
<dbReference type="GO" id="GO:0015288">
    <property type="term" value="F:porin activity"/>
    <property type="evidence" value="ECO:0007669"/>
    <property type="project" value="TreeGrafter"/>
</dbReference>
<dbReference type="PANTHER" id="PTHR34596">
    <property type="entry name" value="CHITOPORIN"/>
    <property type="match status" value="1"/>
</dbReference>
<accession>A0A4Q6X8N6</accession>
<dbReference type="InterPro" id="IPR023614">
    <property type="entry name" value="Porin_dom_sf"/>
</dbReference>
<evidence type="ECO:0000256" key="1">
    <source>
        <dbReference type="ARBA" id="ARBA00009075"/>
    </source>
</evidence>
<organism evidence="5 6">
    <name type="scientific">Acinetobacter halotolerans</name>
    <dbReference type="NCBI Taxonomy" id="1752076"/>
    <lineage>
        <taxon>Bacteria</taxon>
        <taxon>Pseudomonadati</taxon>
        <taxon>Pseudomonadota</taxon>
        <taxon>Gammaproteobacteria</taxon>
        <taxon>Moraxellales</taxon>
        <taxon>Moraxellaceae</taxon>
        <taxon>Acinetobacter</taxon>
    </lineage>
</organism>
<evidence type="ECO:0000313" key="6">
    <source>
        <dbReference type="Proteomes" id="UP000292110"/>
    </source>
</evidence>
<keyword evidence="3 4" id="KW-0732">Signal</keyword>
<evidence type="ECO:0000256" key="4">
    <source>
        <dbReference type="SAM" id="SignalP"/>
    </source>
</evidence>
<dbReference type="PROSITE" id="PS51257">
    <property type="entry name" value="PROKAR_LIPOPROTEIN"/>
    <property type="match status" value="1"/>
</dbReference>
<dbReference type="GO" id="GO:0016020">
    <property type="term" value="C:membrane"/>
    <property type="evidence" value="ECO:0007669"/>
    <property type="project" value="InterPro"/>
</dbReference>
<sequence length="395" mass="46271">MKYYLTYGMFVSGITIACCSAYATETFNVQNELSFKTFSFERDYKDDPSANSNSLSQGLLYRGDWSVKLNDIQLHLMPSLQYAYRLSSDQHANDFTLPFDPNTKQQAQHYSKYGLGAGVEYKDFRINIGEITPNTPLTPQVDTHQLRVNYKGAEFKYHQQQQNFTLGFINRYSPRNEEDYRKLAISKQESDGLYFFEWNGKKPQYSWKFYNGYLTDIINQSYFAVDYQWSDRHSTKLRIFQHTDIGDAKLGQYNNTSLGAMHFIQHGNFSTGIGYQENFGRDGIPKLDGSPIPHMMNWTLGAFTKANEKSYHFVSSYDFKDYIKGLKITYKYIYGDSFQTKNKDDFEQESDLLIQYDLNHVVKNLKLLFLNINYDTKYGKSLDEQRMMLHYTLKF</sequence>
<comment type="similarity">
    <text evidence="1">Belongs to the outer membrane porin (Opr) (TC 1.B.25) family.</text>
</comment>
<dbReference type="InterPro" id="IPR005318">
    <property type="entry name" value="OM_porin_bac"/>
</dbReference>
<reference evidence="5 6" key="1">
    <citation type="submission" date="2019-02" db="EMBL/GenBank/DDBJ databases">
        <title>The draft genome of Acinetobacter halotolerans strain JCM 31009.</title>
        <authorList>
            <person name="Qin J."/>
            <person name="Feng Y."/>
            <person name="Nemec A."/>
            <person name="Zong Z."/>
        </authorList>
    </citation>
    <scope>NUCLEOTIDE SEQUENCE [LARGE SCALE GENOMIC DNA]</scope>
    <source>
        <strain evidence="5 6">JCM 31009</strain>
    </source>
</reference>
<keyword evidence="2" id="KW-0813">Transport</keyword>
<name>A0A4Q6X8N6_9GAMM</name>
<evidence type="ECO:0000256" key="3">
    <source>
        <dbReference type="ARBA" id="ARBA00022729"/>
    </source>
</evidence>
<dbReference type="Gene3D" id="2.40.160.10">
    <property type="entry name" value="Porin"/>
    <property type="match status" value="1"/>
</dbReference>
<dbReference type="RefSeq" id="WP_130162223.1">
    <property type="nucleotide sequence ID" value="NZ_SGIM01000007.1"/>
</dbReference>
<dbReference type="Pfam" id="PF03573">
    <property type="entry name" value="OprD"/>
    <property type="match status" value="1"/>
</dbReference>
<evidence type="ECO:0000313" key="5">
    <source>
        <dbReference type="EMBL" id="RZF52146.1"/>
    </source>
</evidence>
<feature type="signal peptide" evidence="4">
    <location>
        <begin position="1"/>
        <end position="23"/>
    </location>
</feature>
<gene>
    <name evidence="5" type="ORF">EXE30_09820</name>
</gene>
<keyword evidence="6" id="KW-1185">Reference proteome</keyword>
<evidence type="ECO:0000256" key="2">
    <source>
        <dbReference type="ARBA" id="ARBA00022448"/>
    </source>
</evidence>
<dbReference type="Proteomes" id="UP000292110">
    <property type="component" value="Unassembled WGS sequence"/>
</dbReference>
<dbReference type="EMBL" id="SGIM01000007">
    <property type="protein sequence ID" value="RZF52146.1"/>
    <property type="molecule type" value="Genomic_DNA"/>
</dbReference>
<dbReference type="PANTHER" id="PTHR34596:SF2">
    <property type="entry name" value="CHITOPORIN"/>
    <property type="match status" value="1"/>
</dbReference>
<protein>
    <submittedName>
        <fullName evidence="5">Outer membrane porin, OprD family</fullName>
    </submittedName>
</protein>
<dbReference type="AlphaFoldDB" id="A0A4Q6X8N6"/>
<comment type="caution">
    <text evidence="5">The sequence shown here is derived from an EMBL/GenBank/DDBJ whole genome shotgun (WGS) entry which is preliminary data.</text>
</comment>